<accession>A0ABP7UG50</accession>
<dbReference type="Gene3D" id="1.25.40.10">
    <property type="entry name" value="Tetratricopeptide repeat domain"/>
    <property type="match status" value="1"/>
</dbReference>
<keyword evidence="4" id="KW-1185">Reference proteome</keyword>
<organism evidence="3 4">
    <name type="scientific">Sphingomonas rosea</name>
    <dbReference type="NCBI Taxonomy" id="335605"/>
    <lineage>
        <taxon>Bacteria</taxon>
        <taxon>Pseudomonadati</taxon>
        <taxon>Pseudomonadota</taxon>
        <taxon>Alphaproteobacteria</taxon>
        <taxon>Sphingomonadales</taxon>
        <taxon>Sphingomonadaceae</taxon>
        <taxon>Sphingomonas</taxon>
    </lineage>
</organism>
<protein>
    <recommendedName>
        <fullName evidence="2">TIR domain-containing protein</fullName>
    </recommendedName>
</protein>
<dbReference type="Pfam" id="PF13432">
    <property type="entry name" value="TPR_16"/>
    <property type="match status" value="1"/>
</dbReference>
<dbReference type="InterPro" id="IPR035897">
    <property type="entry name" value="Toll_tir_struct_dom_sf"/>
</dbReference>
<dbReference type="Gene3D" id="3.40.50.10140">
    <property type="entry name" value="Toll/interleukin-1 receptor homology (TIR) domain"/>
    <property type="match status" value="1"/>
</dbReference>
<dbReference type="EMBL" id="BAABBR010000001">
    <property type="protein sequence ID" value="GAA4042620.1"/>
    <property type="molecule type" value="Genomic_DNA"/>
</dbReference>
<dbReference type="InterPro" id="IPR000157">
    <property type="entry name" value="TIR_dom"/>
</dbReference>
<dbReference type="InterPro" id="IPR011990">
    <property type="entry name" value="TPR-like_helical_dom_sf"/>
</dbReference>
<comment type="caution">
    <text evidence="3">The sequence shown here is derived from an EMBL/GenBank/DDBJ whole genome shotgun (WGS) entry which is preliminary data.</text>
</comment>
<reference evidence="4" key="1">
    <citation type="journal article" date="2019" name="Int. J. Syst. Evol. Microbiol.">
        <title>The Global Catalogue of Microorganisms (GCM) 10K type strain sequencing project: providing services to taxonomists for standard genome sequencing and annotation.</title>
        <authorList>
            <consortium name="The Broad Institute Genomics Platform"/>
            <consortium name="The Broad Institute Genome Sequencing Center for Infectious Disease"/>
            <person name="Wu L."/>
            <person name="Ma J."/>
        </authorList>
    </citation>
    <scope>NUCLEOTIDE SEQUENCE [LARGE SCALE GENOMIC DNA]</scope>
    <source>
        <strain evidence="4">JCM 17564</strain>
    </source>
</reference>
<sequence>MTDVFVSYKAEDRRRVAPLVDALEAGGLSVWWDARIGAGTGWRKEISDALDAARCVIVVWSKRSIGEKGGFVHDEATRALRRHVYLPVRIDRVEPPLGFGEVQALSLVGWKGDPADHRITTLRDEVAAIMAGKHVGRTGAIEERGIDRRQWLTGAAGVAALGLAGVGAWQWLRPVATARTNSIAVMPFRNLDPAEGFFSDGLAEELRSVLSSNPMLEVAAQTSSESFRDDPPDAKTIARRLQVAYLLEGSVRRAGQTLRIDARVIDGTTGFDSWAQSFDRVAADVLAVQAEIASLVTDSLLAGMFKRSPELARIGGTSDPAAFEDYLKGMALYRQAGGAEGDRAALARFDAALARDRNYAAAHAARSRVLTATANNGAKAGAREALYTQARTGAARAVAIAPDMAEGHGALGFAIINGDLDAKAAEQPYQRSFELGFGNADILSAYAVFAGRTGRFEDGRKAVRRAQRLDPLNATVFRNAGLLEFAAGDYEAALPPLRTALDLRPKGSIIRSLLGDVALMQGDAEAAAGYFAAEPDDVSRLRGLAMAEHKRGRAAEARAAMAELVADHGPESHYQQAQVLAFWGAVGPALDQLDQALAARDAGLVRLRNDPFLNPCRADPRFAALSRRLGFS</sequence>
<feature type="repeat" description="TPR" evidence="1">
    <location>
        <begin position="474"/>
        <end position="507"/>
    </location>
</feature>
<dbReference type="Proteomes" id="UP001424459">
    <property type="component" value="Unassembled WGS sequence"/>
</dbReference>
<proteinExistence type="predicted"/>
<gene>
    <name evidence="3" type="ORF">GCM10022281_24750</name>
</gene>
<dbReference type="PROSITE" id="PS50104">
    <property type="entry name" value="TIR"/>
    <property type="match status" value="1"/>
</dbReference>
<evidence type="ECO:0000313" key="4">
    <source>
        <dbReference type="Proteomes" id="UP001424459"/>
    </source>
</evidence>
<dbReference type="RefSeq" id="WP_344697403.1">
    <property type="nucleotide sequence ID" value="NZ_BAABBR010000001.1"/>
</dbReference>
<dbReference type="InterPro" id="IPR019734">
    <property type="entry name" value="TPR_rpt"/>
</dbReference>
<feature type="domain" description="TIR" evidence="2">
    <location>
        <begin position="1"/>
        <end position="130"/>
    </location>
</feature>
<dbReference type="Pfam" id="PF13676">
    <property type="entry name" value="TIR_2"/>
    <property type="match status" value="1"/>
</dbReference>
<name>A0ABP7UG50_9SPHN</name>
<keyword evidence="1" id="KW-0802">TPR repeat</keyword>
<evidence type="ECO:0000313" key="3">
    <source>
        <dbReference type="EMBL" id="GAA4042620.1"/>
    </source>
</evidence>
<evidence type="ECO:0000259" key="2">
    <source>
        <dbReference type="PROSITE" id="PS50104"/>
    </source>
</evidence>
<evidence type="ECO:0000256" key="1">
    <source>
        <dbReference type="PROSITE-ProRule" id="PRU00339"/>
    </source>
</evidence>
<dbReference type="PROSITE" id="PS50005">
    <property type="entry name" value="TPR"/>
    <property type="match status" value="1"/>
</dbReference>
<dbReference type="SUPFAM" id="SSF48452">
    <property type="entry name" value="TPR-like"/>
    <property type="match status" value="1"/>
</dbReference>
<dbReference type="SUPFAM" id="SSF52200">
    <property type="entry name" value="Toll/Interleukin receptor TIR domain"/>
    <property type="match status" value="1"/>
</dbReference>